<dbReference type="Proteomes" id="UP000431269">
    <property type="component" value="Chromosome"/>
</dbReference>
<proteinExistence type="predicted"/>
<protein>
    <submittedName>
        <fullName evidence="4">Spore cortex-lytic enzyme</fullName>
    </submittedName>
</protein>
<keyword evidence="5" id="KW-1185">Reference proteome</keyword>
<feature type="transmembrane region" description="Helical" evidence="2">
    <location>
        <begin position="41"/>
        <end position="62"/>
    </location>
</feature>
<organism evidence="4 5">
    <name type="scientific">Terricaulis silvestris</name>
    <dbReference type="NCBI Taxonomy" id="2686094"/>
    <lineage>
        <taxon>Bacteria</taxon>
        <taxon>Pseudomonadati</taxon>
        <taxon>Pseudomonadota</taxon>
        <taxon>Alphaproteobacteria</taxon>
        <taxon>Caulobacterales</taxon>
        <taxon>Caulobacteraceae</taxon>
        <taxon>Terricaulis</taxon>
    </lineage>
</organism>
<evidence type="ECO:0000256" key="1">
    <source>
        <dbReference type="SAM" id="MobiDB-lite"/>
    </source>
</evidence>
<dbReference type="KEGG" id="tsv:DSM104635_00718"/>
<evidence type="ECO:0000259" key="3">
    <source>
        <dbReference type="Pfam" id="PF07486"/>
    </source>
</evidence>
<feature type="compositionally biased region" description="Low complexity" evidence="1">
    <location>
        <begin position="309"/>
        <end position="320"/>
    </location>
</feature>
<feature type="region of interest" description="Disordered" evidence="1">
    <location>
        <begin position="286"/>
        <end position="320"/>
    </location>
</feature>
<dbReference type="InterPro" id="IPR011105">
    <property type="entry name" value="Cell_wall_hydrolase_SleB"/>
</dbReference>
<feature type="compositionally biased region" description="Polar residues" evidence="1">
    <location>
        <begin position="289"/>
        <end position="303"/>
    </location>
</feature>
<gene>
    <name evidence="4" type="ORF">DSM104635_00718</name>
</gene>
<name>A0A6I6MLP8_9CAUL</name>
<accession>A0A6I6MLP8</accession>
<keyword evidence="2" id="KW-0472">Membrane</keyword>
<keyword evidence="2" id="KW-1133">Transmembrane helix</keyword>
<dbReference type="AlphaFoldDB" id="A0A6I6MLP8"/>
<sequence>MPRTNRETKMAARWVGLTRPHKKINARGGARRGVTQTVNDFLHAIGAAGFLVIAAVMNFALFPDALAAVVSGERPIIGFVPNEQQLAVAPQLTLPLLPVDEEEVRLLAATAWGEARSEGEDGMRAVSHVMVNRVGQRFGENLATVILSPKQFSVWNRGDPNRRLVQNLARDPARYNGGAEAEWEIAQRVAREVLSGQSVDPTHGALFYHTRAIRPRWSRVGQGRQVIGAHVFYADVPDPGVRATPRTIDVAQFFRASVPVERASTQRRGRRAGRVNGVIQYAPTDVPAPTTTIDSNAAATPTMNGAPVTTSATTTTGATS</sequence>
<dbReference type="EMBL" id="CP047045">
    <property type="protein sequence ID" value="QGZ93904.1"/>
    <property type="molecule type" value="Genomic_DNA"/>
</dbReference>
<reference evidence="5" key="1">
    <citation type="submission" date="2019-12" db="EMBL/GenBank/DDBJ databases">
        <title>Complete genome of Terracaulis silvestris 0127_4.</title>
        <authorList>
            <person name="Vieira S."/>
            <person name="Riedel T."/>
            <person name="Sproer C."/>
            <person name="Pascual J."/>
            <person name="Boedeker C."/>
            <person name="Overmann J."/>
        </authorList>
    </citation>
    <scope>NUCLEOTIDE SEQUENCE [LARGE SCALE GENOMIC DNA]</scope>
    <source>
        <strain evidence="5">0127_4</strain>
    </source>
</reference>
<feature type="domain" description="Cell wall hydrolase SleB" evidence="3">
    <location>
        <begin position="117"/>
        <end position="233"/>
    </location>
</feature>
<dbReference type="InterPro" id="IPR042047">
    <property type="entry name" value="SleB_dom1"/>
</dbReference>
<dbReference type="Gene3D" id="1.10.10.2520">
    <property type="entry name" value="Cell wall hydrolase SleB, domain 1"/>
    <property type="match status" value="1"/>
</dbReference>
<evidence type="ECO:0000256" key="2">
    <source>
        <dbReference type="SAM" id="Phobius"/>
    </source>
</evidence>
<dbReference type="GO" id="GO:0016787">
    <property type="term" value="F:hydrolase activity"/>
    <property type="evidence" value="ECO:0007669"/>
    <property type="project" value="InterPro"/>
</dbReference>
<evidence type="ECO:0000313" key="5">
    <source>
        <dbReference type="Proteomes" id="UP000431269"/>
    </source>
</evidence>
<evidence type="ECO:0000313" key="4">
    <source>
        <dbReference type="EMBL" id="QGZ93904.1"/>
    </source>
</evidence>
<keyword evidence="2" id="KW-0812">Transmembrane</keyword>
<dbReference type="Pfam" id="PF07486">
    <property type="entry name" value="Hydrolase_2"/>
    <property type="match status" value="1"/>
</dbReference>